<protein>
    <submittedName>
        <fullName evidence="2">Uncharacterized protein</fullName>
    </submittedName>
</protein>
<feature type="region of interest" description="Disordered" evidence="1">
    <location>
        <begin position="196"/>
        <end position="216"/>
    </location>
</feature>
<gene>
    <name evidence="2" type="ORF">SAMN05421854_102765</name>
</gene>
<dbReference type="STRING" id="112413.SAMN05421854_102765"/>
<evidence type="ECO:0000313" key="2">
    <source>
        <dbReference type="EMBL" id="SFO65181.1"/>
    </source>
</evidence>
<dbReference type="AlphaFoldDB" id="A0A1I5IYF9"/>
<dbReference type="EMBL" id="FOWC01000002">
    <property type="protein sequence ID" value="SFO65181.1"/>
    <property type="molecule type" value="Genomic_DNA"/>
</dbReference>
<sequence length="409" mass="44186">MFSYAKRMAVERLELDTRLTGTPVPSCRDLNADSAIPLLLLTLTGGSGFAACCAASAVRIGQRDGEPGEREVLFRESAAYPAHAVRGEAAKPGQAAFGRPVPHQFSREKRTAARFPLRREQRARSGVEGSAAGRDFVCPGGAGVSSGGVLRRRDRRTERPPRLRDVLRSAVEFAEVSAQRTQYSRARTQRTVRFRARQHPLDHAGRQPGRQQRANLPDGLLGGRSLVAVAVGQPVLRQQTEAFVVPQEPFAGPGAFGKLPDSHRPSAELDLGMVPTFSTGPGGRIPRAQPDRELLLIIDAHSHVHDPVRQHLALLGEAGVDRAVLFATRPHPERAVDLASFRQEMSVLDAALNGRSGEGYQSAWQGLDAALAAHPGRFPGFRSIRLDLPRTTSPPRSTPPPVASTESAN</sequence>
<dbReference type="Proteomes" id="UP000199137">
    <property type="component" value="Unassembled WGS sequence"/>
</dbReference>
<feature type="region of interest" description="Disordered" evidence="1">
    <location>
        <begin position="386"/>
        <end position="409"/>
    </location>
</feature>
<organism evidence="2 3">
    <name type="scientific">Amycolatopsis rubida</name>
    <dbReference type="NCBI Taxonomy" id="112413"/>
    <lineage>
        <taxon>Bacteria</taxon>
        <taxon>Bacillati</taxon>
        <taxon>Actinomycetota</taxon>
        <taxon>Actinomycetes</taxon>
        <taxon>Pseudonocardiales</taxon>
        <taxon>Pseudonocardiaceae</taxon>
        <taxon>Amycolatopsis</taxon>
    </lineage>
</organism>
<reference evidence="2 3" key="1">
    <citation type="submission" date="2016-10" db="EMBL/GenBank/DDBJ databases">
        <authorList>
            <person name="de Groot N.N."/>
        </authorList>
    </citation>
    <scope>NUCLEOTIDE SEQUENCE [LARGE SCALE GENOMIC DNA]</scope>
    <source>
        <strain evidence="2 3">DSM 44637</strain>
    </source>
</reference>
<proteinExistence type="predicted"/>
<evidence type="ECO:0000256" key="1">
    <source>
        <dbReference type="SAM" id="MobiDB-lite"/>
    </source>
</evidence>
<evidence type="ECO:0000313" key="3">
    <source>
        <dbReference type="Proteomes" id="UP000199137"/>
    </source>
</evidence>
<dbReference type="Gene3D" id="3.20.20.140">
    <property type="entry name" value="Metal-dependent hydrolases"/>
    <property type="match status" value="1"/>
</dbReference>
<accession>A0A1I5IYF9</accession>
<name>A0A1I5IYF9_9PSEU</name>